<dbReference type="GO" id="GO:0016020">
    <property type="term" value="C:membrane"/>
    <property type="evidence" value="ECO:0007669"/>
    <property type="project" value="UniProtKB-SubCell"/>
</dbReference>
<evidence type="ECO:0000256" key="2">
    <source>
        <dbReference type="ARBA" id="ARBA00022692"/>
    </source>
</evidence>
<feature type="transmembrane region" description="Helical" evidence="5">
    <location>
        <begin position="152"/>
        <end position="175"/>
    </location>
</feature>
<evidence type="ECO:0000256" key="4">
    <source>
        <dbReference type="ARBA" id="ARBA00023136"/>
    </source>
</evidence>
<dbReference type="InterPro" id="IPR002657">
    <property type="entry name" value="BilAc:Na_symport/Acr3"/>
</dbReference>
<dbReference type="EMBL" id="LBIA02000001">
    <property type="protein sequence ID" value="TKT70409.1"/>
    <property type="molecule type" value="Genomic_DNA"/>
</dbReference>
<feature type="transmembrane region" description="Helical" evidence="5">
    <location>
        <begin position="110"/>
        <end position="132"/>
    </location>
</feature>
<feature type="transmembrane region" description="Helical" evidence="5">
    <location>
        <begin position="50"/>
        <end position="73"/>
    </location>
</feature>
<keyword evidence="7" id="KW-1185">Reference proteome</keyword>
<comment type="subcellular location">
    <subcellularLocation>
        <location evidence="1">Membrane</location>
        <topology evidence="1">Multi-pass membrane protein</topology>
    </subcellularLocation>
</comment>
<dbReference type="InterPro" id="IPR004710">
    <property type="entry name" value="Bilac:Na_transpt"/>
</dbReference>
<evidence type="ECO:0000313" key="7">
    <source>
        <dbReference type="Proteomes" id="UP000034832"/>
    </source>
</evidence>
<feature type="transmembrane region" description="Helical" evidence="5">
    <location>
        <begin position="79"/>
        <end position="98"/>
    </location>
</feature>
<dbReference type="AlphaFoldDB" id="A0A4U6BJT6"/>
<dbReference type="Pfam" id="PF01758">
    <property type="entry name" value="SBF"/>
    <property type="match status" value="1"/>
</dbReference>
<dbReference type="STRING" id="211460.YH63_16195"/>
<gene>
    <name evidence="6" type="ORF">YH63_002695</name>
</gene>
<dbReference type="RefSeq" id="WP_046828934.1">
    <property type="nucleotide sequence ID" value="NZ_LBIA02000001.1"/>
</dbReference>
<feature type="transmembrane region" description="Helical" evidence="5">
    <location>
        <begin position="214"/>
        <end position="234"/>
    </location>
</feature>
<proteinExistence type="predicted"/>
<dbReference type="InterPro" id="IPR038770">
    <property type="entry name" value="Na+/solute_symporter_sf"/>
</dbReference>
<dbReference type="OrthoDB" id="9806785at2"/>
<name>A0A4U6BJT6_9BRAD</name>
<dbReference type="PANTHER" id="PTHR10361">
    <property type="entry name" value="SODIUM-BILE ACID COTRANSPORTER"/>
    <property type="match status" value="1"/>
</dbReference>
<keyword evidence="2 5" id="KW-0812">Transmembrane</keyword>
<keyword evidence="3 5" id="KW-1133">Transmembrane helix</keyword>
<evidence type="ECO:0000256" key="1">
    <source>
        <dbReference type="ARBA" id="ARBA00004141"/>
    </source>
</evidence>
<feature type="transmembrane region" description="Helical" evidence="5">
    <location>
        <begin position="187"/>
        <end position="208"/>
    </location>
</feature>
<accession>A0A4U6BJT6</accession>
<organism evidence="6 7">
    <name type="scientific">Afipia massiliensis</name>
    <dbReference type="NCBI Taxonomy" id="211460"/>
    <lineage>
        <taxon>Bacteria</taxon>
        <taxon>Pseudomonadati</taxon>
        <taxon>Pseudomonadota</taxon>
        <taxon>Alphaproteobacteria</taxon>
        <taxon>Hyphomicrobiales</taxon>
        <taxon>Nitrobacteraceae</taxon>
        <taxon>Afipia</taxon>
    </lineage>
</organism>
<comment type="caution">
    <text evidence="6">The sequence shown here is derived from an EMBL/GenBank/DDBJ whole genome shotgun (WGS) entry which is preliminary data.</text>
</comment>
<feature type="transmembrane region" description="Helical" evidence="5">
    <location>
        <begin position="20"/>
        <end position="38"/>
    </location>
</feature>
<dbReference type="PANTHER" id="PTHR10361:SF28">
    <property type="entry name" value="P3 PROTEIN-RELATED"/>
    <property type="match status" value="1"/>
</dbReference>
<evidence type="ECO:0000256" key="5">
    <source>
        <dbReference type="SAM" id="Phobius"/>
    </source>
</evidence>
<reference evidence="6" key="1">
    <citation type="submission" date="2019-04" db="EMBL/GenBank/DDBJ databases">
        <title>Whole genome sequencing of cave bacteria.</title>
        <authorList>
            <person name="Gan H.M."/>
            <person name="Barton H."/>
            <person name="Savka M.A."/>
        </authorList>
    </citation>
    <scope>NUCLEOTIDE SEQUENCE [LARGE SCALE GENOMIC DNA]</scope>
    <source>
        <strain evidence="6">LC387</strain>
    </source>
</reference>
<dbReference type="Gene3D" id="1.20.1530.20">
    <property type="match status" value="1"/>
</dbReference>
<evidence type="ECO:0000313" key="6">
    <source>
        <dbReference type="EMBL" id="TKT70409.1"/>
    </source>
</evidence>
<sequence length="315" mass="33589">MTGAPIDDILLNINPTGQLVLGGVLALIIYGVALDLRIDDFIEVFRRPIAPLSGLLAQLAVLPAVTWAITMLLKPQPSIALGMMVVAACPGGNISNLITHMARGNTALSISMTGVSSLLAIVTTPLNILFWAALNPDTAALLRQVSIEPLSFLGSTMAILGIPMALGLATVHYWPRLGHLLRRPLQILSFLFLVAFIGGAIFTNARYLTIFVQSILPFVVLHNAIAIGLGWGTAKVLRLSDYDTRAMTIEVSMHNSGLGLALILNQFDGLGGAALVAAGWGVWHLISGWALAAWWKRRDPHPQGGSQVARTDTAE</sequence>
<keyword evidence="4 5" id="KW-0472">Membrane</keyword>
<evidence type="ECO:0000256" key="3">
    <source>
        <dbReference type="ARBA" id="ARBA00022989"/>
    </source>
</evidence>
<protein>
    <submittedName>
        <fullName evidence="6">Bile acid:sodium symporter family protein</fullName>
    </submittedName>
</protein>
<dbReference type="Proteomes" id="UP000034832">
    <property type="component" value="Unassembled WGS sequence"/>
</dbReference>